<proteinExistence type="predicted"/>
<evidence type="ECO:0000313" key="4">
    <source>
        <dbReference type="Proteomes" id="UP000255139"/>
    </source>
</evidence>
<name>A0A099U0H8_9HELI</name>
<dbReference type="AlphaFoldDB" id="A0A099U0H8"/>
<evidence type="ECO:0000313" key="2">
    <source>
        <dbReference type="EMBL" id="TLE00491.1"/>
    </source>
</evidence>
<dbReference type="RefSeq" id="WP_034556957.1">
    <property type="nucleotide sequence ID" value="NZ_FZML01000020.1"/>
</dbReference>
<sequence length="61" mass="6749">MNNNSDIVCPLCSCTGVIKYERGFESSINITCTQCDGKMFSELASSFTIGDKTILDFMIVR</sequence>
<dbReference type="EMBL" id="UGJE01000002">
    <property type="protein sequence ID" value="STQ86466.1"/>
    <property type="molecule type" value="Genomic_DNA"/>
</dbReference>
<dbReference type="Proteomes" id="UP000255139">
    <property type="component" value="Unassembled WGS sequence"/>
</dbReference>
<accession>A0A099U0H8</accession>
<dbReference type="EMBL" id="JRPD02000007">
    <property type="protein sequence ID" value="TLE00491.1"/>
    <property type="molecule type" value="Genomic_DNA"/>
</dbReference>
<dbReference type="Proteomes" id="UP000029922">
    <property type="component" value="Unassembled WGS sequence"/>
</dbReference>
<protein>
    <submittedName>
        <fullName evidence="1">Uncharacterized protein</fullName>
    </submittedName>
</protein>
<gene>
    <name evidence="2" type="ORF">LS73_004735</name>
    <name evidence="1" type="ORF">NCTC12714_01273</name>
</gene>
<organism evidence="1 4">
    <name type="scientific">Helicobacter muridarum</name>
    <dbReference type="NCBI Taxonomy" id="216"/>
    <lineage>
        <taxon>Bacteria</taxon>
        <taxon>Pseudomonadati</taxon>
        <taxon>Campylobacterota</taxon>
        <taxon>Epsilonproteobacteria</taxon>
        <taxon>Campylobacterales</taxon>
        <taxon>Helicobacteraceae</taxon>
        <taxon>Helicobacter</taxon>
    </lineage>
</organism>
<dbReference type="STRING" id="216.LS73_01620"/>
<dbReference type="Gene3D" id="1.20.1580.10">
    <property type="entry name" value="ABC transporter ATPase like domain"/>
    <property type="match status" value="1"/>
</dbReference>
<reference evidence="1 4" key="2">
    <citation type="submission" date="2018-06" db="EMBL/GenBank/DDBJ databases">
        <authorList>
            <consortium name="Pathogen Informatics"/>
            <person name="Doyle S."/>
        </authorList>
    </citation>
    <scope>NUCLEOTIDE SEQUENCE [LARGE SCALE GENOMIC DNA]</scope>
    <source>
        <strain evidence="1 4">NCTC12714</strain>
    </source>
</reference>
<keyword evidence="4" id="KW-1185">Reference proteome</keyword>
<evidence type="ECO:0000313" key="1">
    <source>
        <dbReference type="EMBL" id="STQ86466.1"/>
    </source>
</evidence>
<evidence type="ECO:0000313" key="3">
    <source>
        <dbReference type="Proteomes" id="UP000029922"/>
    </source>
</evidence>
<reference evidence="2 3" key="1">
    <citation type="journal article" date="2014" name="Genome Announc.">
        <title>Draft genome sequences of eight enterohepatic helicobacter species isolated from both laboratory and wild rodents.</title>
        <authorList>
            <person name="Sheh A."/>
            <person name="Shen Z."/>
            <person name="Fox J.G."/>
        </authorList>
    </citation>
    <scope>NUCLEOTIDE SEQUENCE [LARGE SCALE GENOMIC DNA]</scope>
    <source>
        <strain evidence="2 3">ST1</strain>
    </source>
</reference>